<feature type="region of interest" description="Disordered" evidence="1">
    <location>
        <begin position="55"/>
        <end position="96"/>
    </location>
</feature>
<protein>
    <submittedName>
        <fullName evidence="2">Uncharacterized protein</fullName>
    </submittedName>
</protein>
<evidence type="ECO:0000313" key="2">
    <source>
        <dbReference type="EMBL" id="SIT39379.1"/>
    </source>
</evidence>
<feature type="region of interest" description="Disordered" evidence="1">
    <location>
        <begin position="1"/>
        <end position="42"/>
    </location>
</feature>
<feature type="compositionally biased region" description="Basic residues" evidence="1">
    <location>
        <begin position="84"/>
        <end position="96"/>
    </location>
</feature>
<reference evidence="2 3" key="1">
    <citation type="submission" date="2016-12" db="EMBL/GenBank/DDBJ databases">
        <authorList>
            <person name="Song W.-J."/>
            <person name="Kurnit D.M."/>
        </authorList>
    </citation>
    <scope>NUCLEOTIDE SEQUENCE [LARGE SCALE GENOMIC DNA]</scope>
    <source>
        <strain evidence="2 3">STM7296</strain>
    </source>
</reference>
<dbReference type="EMBL" id="CYGX02000019">
    <property type="protein sequence ID" value="SIT39379.1"/>
    <property type="molecule type" value="Genomic_DNA"/>
</dbReference>
<gene>
    <name evidence="2" type="ORF">BN2475_190222</name>
</gene>
<keyword evidence="3" id="KW-1185">Reference proteome</keyword>
<accession>A0A1N7RW90</accession>
<dbReference type="AlphaFoldDB" id="A0A1N7RW90"/>
<evidence type="ECO:0000256" key="1">
    <source>
        <dbReference type="SAM" id="MobiDB-lite"/>
    </source>
</evidence>
<dbReference type="Proteomes" id="UP000187012">
    <property type="component" value="Unassembled WGS sequence"/>
</dbReference>
<evidence type="ECO:0000313" key="3">
    <source>
        <dbReference type="Proteomes" id="UP000187012"/>
    </source>
</evidence>
<sequence>MRAVRPSRSRSRSRSCTRTRRSAVASVGTRGSSRKAAHDTASLVGRKRVRRAIDPAGIQRRDVRRTSRRGARIAGTASSAADRRIRRFDHARHHLP</sequence>
<proteinExistence type="predicted"/>
<feature type="compositionally biased region" description="Basic residues" evidence="1">
    <location>
        <begin position="1"/>
        <end position="21"/>
    </location>
</feature>
<name>A0A1N7RW90_9BURK</name>
<organism evidence="2 3">
    <name type="scientific">Paraburkholderia ribeironis</name>
    <dbReference type="NCBI Taxonomy" id="1247936"/>
    <lineage>
        <taxon>Bacteria</taxon>
        <taxon>Pseudomonadati</taxon>
        <taxon>Pseudomonadota</taxon>
        <taxon>Betaproteobacteria</taxon>
        <taxon>Burkholderiales</taxon>
        <taxon>Burkholderiaceae</taxon>
        <taxon>Paraburkholderia</taxon>
    </lineage>
</organism>